<feature type="non-terminal residue" evidence="7">
    <location>
        <position position="285"/>
    </location>
</feature>
<dbReference type="AlphaFoldDB" id="A0A0D0A053"/>
<dbReference type="SUPFAM" id="SSF51905">
    <property type="entry name" value="FAD/NAD(P)-binding domain"/>
    <property type="match status" value="1"/>
</dbReference>
<evidence type="ECO:0000256" key="3">
    <source>
        <dbReference type="ARBA" id="ARBA00022827"/>
    </source>
</evidence>
<proteinExistence type="inferred from homology"/>
<dbReference type="Pfam" id="PF01494">
    <property type="entry name" value="FAD_binding_3"/>
    <property type="match status" value="1"/>
</dbReference>
<protein>
    <recommendedName>
        <fullName evidence="6">FAD-binding domain-containing protein</fullName>
    </recommendedName>
</protein>
<dbReference type="Proteomes" id="UP000054485">
    <property type="component" value="Unassembled WGS sequence"/>
</dbReference>
<dbReference type="Gene3D" id="3.50.50.60">
    <property type="entry name" value="FAD/NAD(P)-binding domain"/>
    <property type="match status" value="1"/>
</dbReference>
<dbReference type="InterPro" id="IPR002938">
    <property type="entry name" value="FAD-bd"/>
</dbReference>
<dbReference type="OrthoDB" id="9993796at2759"/>
<accession>A0A0D0A053</accession>
<keyword evidence="5" id="KW-0503">Monooxygenase</keyword>
<evidence type="ECO:0000313" key="8">
    <source>
        <dbReference type="Proteomes" id="UP000054485"/>
    </source>
</evidence>
<evidence type="ECO:0000256" key="4">
    <source>
        <dbReference type="ARBA" id="ARBA00023002"/>
    </source>
</evidence>
<gene>
    <name evidence="7" type="ORF">CY34DRAFT_64859</name>
</gene>
<dbReference type="HOGENOM" id="CLU_009665_19_3_1"/>
<reference evidence="7 8" key="1">
    <citation type="submission" date="2014-04" db="EMBL/GenBank/DDBJ databases">
        <authorList>
            <consortium name="DOE Joint Genome Institute"/>
            <person name="Kuo A."/>
            <person name="Ruytinx J."/>
            <person name="Rineau F."/>
            <person name="Colpaert J."/>
            <person name="Kohler A."/>
            <person name="Nagy L.G."/>
            <person name="Floudas D."/>
            <person name="Copeland A."/>
            <person name="Barry K.W."/>
            <person name="Cichocki N."/>
            <person name="Veneault-Fourrey C."/>
            <person name="LaButti K."/>
            <person name="Lindquist E.A."/>
            <person name="Lipzen A."/>
            <person name="Lundell T."/>
            <person name="Morin E."/>
            <person name="Murat C."/>
            <person name="Sun H."/>
            <person name="Tunlid A."/>
            <person name="Henrissat B."/>
            <person name="Grigoriev I.V."/>
            <person name="Hibbett D.S."/>
            <person name="Martin F."/>
            <person name="Nordberg H.P."/>
            <person name="Cantor M.N."/>
            <person name="Hua S.X."/>
        </authorList>
    </citation>
    <scope>NUCLEOTIDE SEQUENCE [LARGE SCALE GENOMIC DNA]</scope>
    <source>
        <strain evidence="7 8">UH-Slu-Lm8-n1</strain>
    </source>
</reference>
<evidence type="ECO:0000256" key="2">
    <source>
        <dbReference type="ARBA" id="ARBA00022630"/>
    </source>
</evidence>
<organism evidence="7 8">
    <name type="scientific">Suillus luteus UH-Slu-Lm8-n1</name>
    <dbReference type="NCBI Taxonomy" id="930992"/>
    <lineage>
        <taxon>Eukaryota</taxon>
        <taxon>Fungi</taxon>
        <taxon>Dikarya</taxon>
        <taxon>Basidiomycota</taxon>
        <taxon>Agaricomycotina</taxon>
        <taxon>Agaricomycetes</taxon>
        <taxon>Agaricomycetidae</taxon>
        <taxon>Boletales</taxon>
        <taxon>Suillineae</taxon>
        <taxon>Suillaceae</taxon>
        <taxon>Suillus</taxon>
    </lineage>
</organism>
<evidence type="ECO:0000259" key="6">
    <source>
        <dbReference type="Pfam" id="PF01494"/>
    </source>
</evidence>
<reference evidence="8" key="2">
    <citation type="submission" date="2015-01" db="EMBL/GenBank/DDBJ databases">
        <title>Evolutionary Origins and Diversification of the Mycorrhizal Mutualists.</title>
        <authorList>
            <consortium name="DOE Joint Genome Institute"/>
            <consortium name="Mycorrhizal Genomics Consortium"/>
            <person name="Kohler A."/>
            <person name="Kuo A."/>
            <person name="Nagy L.G."/>
            <person name="Floudas D."/>
            <person name="Copeland A."/>
            <person name="Barry K.W."/>
            <person name="Cichocki N."/>
            <person name="Veneault-Fourrey C."/>
            <person name="LaButti K."/>
            <person name="Lindquist E.A."/>
            <person name="Lipzen A."/>
            <person name="Lundell T."/>
            <person name="Morin E."/>
            <person name="Murat C."/>
            <person name="Riley R."/>
            <person name="Ohm R."/>
            <person name="Sun H."/>
            <person name="Tunlid A."/>
            <person name="Henrissat B."/>
            <person name="Grigoriev I.V."/>
            <person name="Hibbett D.S."/>
            <person name="Martin F."/>
        </authorList>
    </citation>
    <scope>NUCLEOTIDE SEQUENCE [LARGE SCALE GENOMIC DNA]</scope>
    <source>
        <strain evidence="8">UH-Slu-Lm8-n1</strain>
    </source>
</reference>
<name>A0A0D0A053_9AGAM</name>
<keyword evidence="2" id="KW-0285">Flavoprotein</keyword>
<evidence type="ECO:0000256" key="1">
    <source>
        <dbReference type="ARBA" id="ARBA00007992"/>
    </source>
</evidence>
<sequence>AGFGGIACAVECKRKGHRVVVVEKVRELKQLGYQLISLGANAGRIIARWGLHEKLASISTQARQVHIHDYLGGLIQIQQLSWPLFGAYSYNGHRALLHQVLFEHAQSLGIEIRMGQQVVEYWDDEASGKAGVRIQSGESLEADVVVGADGVKSLARKFVIGYSDNPKPSGYAIYRAWFDAEEHGIKTDPLTDYLAVREDKLHVWIGKDVHFIACNSQQGKTICWLLTHKDDSAVDSEWSFPGKIEDVLSIVKDWDPRCAAVISKAPSCIDWKLLIHDPLPTWVSK</sequence>
<dbReference type="STRING" id="930992.A0A0D0A053"/>
<dbReference type="InterPro" id="IPR036188">
    <property type="entry name" value="FAD/NAD-bd_sf"/>
</dbReference>
<feature type="domain" description="FAD-binding" evidence="6">
    <location>
        <begin position="1"/>
        <end position="157"/>
    </location>
</feature>
<dbReference type="InParanoid" id="A0A0D0A053"/>
<dbReference type="GO" id="GO:0071949">
    <property type="term" value="F:FAD binding"/>
    <property type="evidence" value="ECO:0007669"/>
    <property type="project" value="InterPro"/>
</dbReference>
<feature type="non-terminal residue" evidence="7">
    <location>
        <position position="1"/>
    </location>
</feature>
<dbReference type="EMBL" id="KN836916">
    <property type="protein sequence ID" value="KIK31519.1"/>
    <property type="molecule type" value="Genomic_DNA"/>
</dbReference>
<keyword evidence="8" id="KW-1185">Reference proteome</keyword>
<dbReference type="SUPFAM" id="SSF54373">
    <property type="entry name" value="FAD-linked reductases, C-terminal domain"/>
    <property type="match status" value="1"/>
</dbReference>
<dbReference type="PANTHER" id="PTHR13789">
    <property type="entry name" value="MONOOXYGENASE"/>
    <property type="match status" value="1"/>
</dbReference>
<evidence type="ECO:0000313" key="7">
    <source>
        <dbReference type="EMBL" id="KIK31519.1"/>
    </source>
</evidence>
<evidence type="ECO:0000256" key="5">
    <source>
        <dbReference type="ARBA" id="ARBA00023033"/>
    </source>
</evidence>
<keyword evidence="3" id="KW-0274">FAD</keyword>
<comment type="similarity">
    <text evidence="1">Belongs to the paxM FAD-dependent monooxygenase family.</text>
</comment>
<dbReference type="PANTHER" id="PTHR13789:SF236">
    <property type="entry name" value="MONOOXYGENASE, PUTATIVE (AFU_ORTHOLOGUE AFUA_6G12060)-RELATED"/>
    <property type="match status" value="1"/>
</dbReference>
<keyword evidence="4" id="KW-0560">Oxidoreductase</keyword>
<dbReference type="GO" id="GO:0004497">
    <property type="term" value="F:monooxygenase activity"/>
    <property type="evidence" value="ECO:0007669"/>
    <property type="project" value="UniProtKB-KW"/>
</dbReference>
<dbReference type="InterPro" id="IPR050493">
    <property type="entry name" value="FAD-dep_Monooxygenase_BioMet"/>
</dbReference>